<dbReference type="RefSeq" id="WP_074732693.1">
    <property type="nucleotide sequence ID" value="NZ_FNYK01000069.1"/>
</dbReference>
<evidence type="ECO:0008006" key="3">
    <source>
        <dbReference type="Google" id="ProtNLM"/>
    </source>
</evidence>
<accession>A0A1H6WLM5</accession>
<keyword evidence="2" id="KW-1185">Reference proteome</keyword>
<reference evidence="2" key="1">
    <citation type="submission" date="2016-10" db="EMBL/GenBank/DDBJ databases">
        <authorList>
            <person name="Varghese N."/>
        </authorList>
    </citation>
    <scope>NUCLEOTIDE SEQUENCE [LARGE SCALE GENOMIC DNA]</scope>
    <source>
        <strain evidence="2">DSM 20406</strain>
    </source>
</reference>
<gene>
    <name evidence="1" type="ORF">SAMN04487834_106911</name>
</gene>
<name>A0A1H6WLM5_9FIRM</name>
<evidence type="ECO:0000313" key="2">
    <source>
        <dbReference type="Proteomes" id="UP000183028"/>
    </source>
</evidence>
<dbReference type="Proteomes" id="UP000183028">
    <property type="component" value="Unassembled WGS sequence"/>
</dbReference>
<dbReference type="OrthoDB" id="139410at2"/>
<protein>
    <recommendedName>
        <fullName evidence="3">DNA binding domain-containing protein, excisionase family</fullName>
    </recommendedName>
</protein>
<evidence type="ECO:0000313" key="1">
    <source>
        <dbReference type="EMBL" id="SEJ17921.1"/>
    </source>
</evidence>
<dbReference type="AlphaFoldDB" id="A0A1H6WLM5"/>
<sequence>MNENISVDEVMRITHKSREFIINAIENGSFPGSFTKTKNGTRCVHIPRKAFEEYMNHFYRTTSDELIIALVNELTKKA</sequence>
<proteinExistence type="predicted"/>
<dbReference type="EMBL" id="FNYK01000069">
    <property type="protein sequence ID" value="SEJ17921.1"/>
    <property type="molecule type" value="Genomic_DNA"/>
</dbReference>
<organism evidence="1 2">
    <name type="scientific">Sharpea azabuensis</name>
    <dbReference type="NCBI Taxonomy" id="322505"/>
    <lineage>
        <taxon>Bacteria</taxon>
        <taxon>Bacillati</taxon>
        <taxon>Bacillota</taxon>
        <taxon>Erysipelotrichia</taxon>
        <taxon>Erysipelotrichales</taxon>
        <taxon>Coprobacillaceae</taxon>
        <taxon>Sharpea</taxon>
    </lineage>
</organism>